<gene>
    <name evidence="1" type="ORF">INF20_05345</name>
</gene>
<organism evidence="1 2">
    <name type="scientific">Gallibacter intestinalis</name>
    <dbReference type="NCBI Taxonomy" id="2779356"/>
    <lineage>
        <taxon>Bacteria</taxon>
        <taxon>Bacillati</taxon>
        <taxon>Bacillota</taxon>
        <taxon>Clostridia</taxon>
        <taxon>Eubacteriales</taxon>
        <taxon>Eubacteriaceae</taxon>
        <taxon>Gallibacter</taxon>
    </lineage>
</organism>
<dbReference type="Proteomes" id="UP001516588">
    <property type="component" value="Unassembled WGS sequence"/>
</dbReference>
<dbReference type="EMBL" id="JADCKA010000008">
    <property type="protein sequence ID" value="MBE5035704.1"/>
    <property type="molecule type" value="Genomic_DNA"/>
</dbReference>
<protein>
    <recommendedName>
        <fullName evidence="3">Fibronectin type-III domain-containing protein</fullName>
    </recommendedName>
</protein>
<accession>A0ABR9QXV5</accession>
<reference evidence="1 2" key="1">
    <citation type="submission" date="2020-10" db="EMBL/GenBank/DDBJ databases">
        <title>ChiBAC.</title>
        <authorList>
            <person name="Zenner C."/>
            <person name="Hitch T.C.A."/>
            <person name="Clavel T."/>
        </authorList>
    </citation>
    <scope>NUCLEOTIDE SEQUENCE [LARGE SCALE GENOMIC DNA]</scope>
    <source>
        <strain evidence="1 2">DSM 108706</strain>
    </source>
</reference>
<evidence type="ECO:0000313" key="2">
    <source>
        <dbReference type="Proteomes" id="UP001516588"/>
    </source>
</evidence>
<name>A0ABR9QXV5_9FIRM</name>
<evidence type="ECO:0008006" key="3">
    <source>
        <dbReference type="Google" id="ProtNLM"/>
    </source>
</evidence>
<comment type="caution">
    <text evidence="1">The sequence shown here is derived from an EMBL/GenBank/DDBJ whole genome shotgun (WGS) entry which is preliminary data.</text>
</comment>
<evidence type="ECO:0000313" key="1">
    <source>
        <dbReference type="EMBL" id="MBE5035704.1"/>
    </source>
</evidence>
<dbReference type="RefSeq" id="WP_226385353.1">
    <property type="nucleotide sequence ID" value="NZ_JADCKA010000008.1"/>
</dbReference>
<sequence length="506" mass="55265">MAVSQNSKYFTFTVETSVTADDKNLRWIVESTAKLTVKVWAFRSGPSYTITVSNGGTGTGKVQGGVTYGNNRSNVTYNLGTATAYYSYSTSQRKVNISASSSGSITSGGYGPGRLSYSGSVLLPAKFSNAGTLECTGITQASATVELSDIPSKTGYTRVITWYRDSGSYGDTSIPGTSSTTSYGKTFTGLLPNTTYVFKAVIEAGSTTIATKTTTQTTPQETGKMTLEEGTTYIRVTIDEMFANPNYTRTIKIYCKEKGADNYSLYSSATFQKSTYELTVDGLISNKEYEIKAEICNGATVYRSFTGAKRTIKDESLIPLGFITNATQRLGTRKLTVSWNVDKQVAGTTYAIECKNASSDWTELLSLNNISSPIEVTSPYGNSEVLLRIKSTNPLVAETTRYSAEYSIYVRDDFVWDVPKEVGQPIKVTTAEWNRLSDYVMSKCRQAGISINISPVKQGEMLTAEIFNQTRDAIESLTPTGVESKMKYEAIDIEDFDKLRIAINTA</sequence>
<keyword evidence="2" id="KW-1185">Reference proteome</keyword>
<proteinExistence type="predicted"/>